<organism evidence="2 3">
    <name type="scientific">Anopheles quadriannulatus</name>
    <name type="common">Mosquito</name>
    <dbReference type="NCBI Taxonomy" id="34691"/>
    <lineage>
        <taxon>Eukaryota</taxon>
        <taxon>Metazoa</taxon>
        <taxon>Ecdysozoa</taxon>
        <taxon>Arthropoda</taxon>
        <taxon>Hexapoda</taxon>
        <taxon>Insecta</taxon>
        <taxon>Pterygota</taxon>
        <taxon>Neoptera</taxon>
        <taxon>Endopterygota</taxon>
        <taxon>Diptera</taxon>
        <taxon>Nematocera</taxon>
        <taxon>Culicoidea</taxon>
        <taxon>Culicidae</taxon>
        <taxon>Anophelinae</taxon>
        <taxon>Anopheles</taxon>
    </lineage>
</organism>
<reference evidence="2" key="1">
    <citation type="submission" date="2020-05" db="UniProtKB">
        <authorList>
            <consortium name="EnsemblMetazoa"/>
        </authorList>
    </citation>
    <scope>IDENTIFICATION</scope>
    <source>
        <strain evidence="2">SANGQUA</strain>
    </source>
</reference>
<evidence type="ECO:0000313" key="3">
    <source>
        <dbReference type="Proteomes" id="UP000076407"/>
    </source>
</evidence>
<evidence type="ECO:0000313" key="2">
    <source>
        <dbReference type="EnsemblMetazoa" id="AQUA010557-PA"/>
    </source>
</evidence>
<feature type="region of interest" description="Disordered" evidence="1">
    <location>
        <begin position="1"/>
        <end position="20"/>
    </location>
</feature>
<name>A0A182XL12_ANOQN</name>
<protein>
    <submittedName>
        <fullName evidence="2">Uncharacterized protein</fullName>
    </submittedName>
</protein>
<sequence length="87" mass="9860">MKGIKSASEKRDQLAAAKSPGHKFAFKNLPTLLPLFRHRKTDFLVTAARRGERTPLDHRRRSCRVTTFHCPTPGKRDGRQFSSSLKG</sequence>
<dbReference type="AlphaFoldDB" id="A0A182XL12"/>
<accession>A0A182XL12</accession>
<dbReference type="Proteomes" id="UP000076407">
    <property type="component" value="Unassembled WGS sequence"/>
</dbReference>
<dbReference type="VEuPathDB" id="VectorBase:AQUA010557"/>
<feature type="region of interest" description="Disordered" evidence="1">
    <location>
        <begin position="67"/>
        <end position="87"/>
    </location>
</feature>
<proteinExistence type="predicted"/>
<evidence type="ECO:0000256" key="1">
    <source>
        <dbReference type="SAM" id="MobiDB-lite"/>
    </source>
</evidence>
<dbReference type="EnsemblMetazoa" id="AQUA010557-RA">
    <property type="protein sequence ID" value="AQUA010557-PA"/>
    <property type="gene ID" value="AQUA010557"/>
</dbReference>
<keyword evidence="3" id="KW-1185">Reference proteome</keyword>